<dbReference type="AlphaFoldDB" id="A0A2V1JL73"/>
<dbReference type="Pfam" id="PF13189">
    <property type="entry name" value="Cytidylate_kin2"/>
    <property type="match status" value="1"/>
</dbReference>
<evidence type="ECO:0000313" key="2">
    <source>
        <dbReference type="Proteomes" id="UP000245288"/>
    </source>
</evidence>
<comment type="caution">
    <text evidence="1">The sequence shown here is derived from an EMBL/GenBank/DDBJ whole genome shotgun (WGS) entry which is preliminary data.</text>
</comment>
<dbReference type="OrthoDB" id="9781180at2"/>
<accession>A0A2V1JL73</accession>
<dbReference type="GO" id="GO:0016301">
    <property type="term" value="F:kinase activity"/>
    <property type="evidence" value="ECO:0007669"/>
    <property type="project" value="UniProtKB-KW"/>
</dbReference>
<name>A0A2V1JL73_EUBRA</name>
<protein>
    <submittedName>
        <fullName evidence="1">Cytidylate kinase</fullName>
    </submittedName>
</protein>
<proteinExistence type="predicted"/>
<evidence type="ECO:0000313" key="1">
    <source>
        <dbReference type="EMBL" id="PWE85282.1"/>
    </source>
</evidence>
<keyword evidence="1" id="KW-0418">Kinase</keyword>
<dbReference type="Proteomes" id="UP000245288">
    <property type="component" value="Unassembled WGS sequence"/>
</dbReference>
<dbReference type="RefSeq" id="WP_109216995.1">
    <property type="nucleotide sequence ID" value="NZ_JRFU01000243.1"/>
</dbReference>
<sequence length="201" mass="22877">MRTNYVITIARNFGAGGKSVGLALSKKLGIPCYERQILTMASEKSGIDEKLFVDMDERLNGGFLAKKLASMPFSTVLEPREKDFTSDNNLFNIQADILQTMARSESFIVIGKCADFVLRPYGNVINVFIEAPQSACIHTIMERTNVSEQRALQMYKKTNKYRSEYYNHYTYGGEWRDPMNYDLVLNSYKVGIDNCVKFISV</sequence>
<dbReference type="Gene3D" id="3.40.50.300">
    <property type="entry name" value="P-loop containing nucleotide triphosphate hydrolases"/>
    <property type="match status" value="1"/>
</dbReference>
<reference evidence="1 2" key="1">
    <citation type="submission" date="2014-09" db="EMBL/GenBank/DDBJ databases">
        <title>Butyrate-producing bacteria isolated from human gut.</title>
        <authorList>
            <person name="Zhang Q."/>
            <person name="Zhao L."/>
        </authorList>
    </citation>
    <scope>NUCLEOTIDE SEQUENCE [LARGE SCALE GENOMIC DNA]</scope>
    <source>
        <strain evidence="1 2">21</strain>
    </source>
</reference>
<gene>
    <name evidence="1" type="ORF">LG34_16870</name>
</gene>
<keyword evidence="1" id="KW-0808">Transferase</keyword>
<dbReference type="EMBL" id="JRFU01000243">
    <property type="protein sequence ID" value="PWE85282.1"/>
    <property type="molecule type" value="Genomic_DNA"/>
</dbReference>
<dbReference type="InterPro" id="IPR027417">
    <property type="entry name" value="P-loop_NTPase"/>
</dbReference>
<organism evidence="1 2">
    <name type="scientific">Eubacterium ramulus</name>
    <dbReference type="NCBI Taxonomy" id="39490"/>
    <lineage>
        <taxon>Bacteria</taxon>
        <taxon>Bacillati</taxon>
        <taxon>Bacillota</taxon>
        <taxon>Clostridia</taxon>
        <taxon>Eubacteriales</taxon>
        <taxon>Eubacteriaceae</taxon>
        <taxon>Eubacterium</taxon>
    </lineage>
</organism>
<keyword evidence="2" id="KW-1185">Reference proteome</keyword>